<sequence length="309" mass="34714">MAIFDLNEPAISVSESSGNLSNCLAVAVCDNSGNVSGSSYADVAADGLAIAVCDNSGDVSEFNIQNHKWLSKMYRIRSSWIPAFFVDSPLCELMRTTSSLESENSFFSHFTSPTSTLVKFMVLYESAMEKQRYIQERLDHNSIDSFPILLTPLAIEVHAARVYTRKLFVLVQKEIIAGSWLCSIMSKTCDELCDASIIFEQKLVPGTIPEVVDEEESTSDNVEEELILYQKDAGRYKVVYNKLDGSVVCCCQLFVRCGILCRHIFCVSKNCNVLKVPDQYILKRWTRDLIPPDLRRQNVVPNKFPTNSL</sequence>
<evidence type="ECO:0000313" key="4">
    <source>
        <dbReference type="Proteomes" id="UP000245207"/>
    </source>
</evidence>
<accession>A0A2U1P076</accession>
<dbReference type="PANTHER" id="PTHR47718:SF12">
    <property type="entry name" value="PROTEIN FAR1-RELATED SEQUENCE"/>
    <property type="match status" value="1"/>
</dbReference>
<gene>
    <name evidence="3" type="ORF">CTI12_AA207870</name>
</gene>
<keyword evidence="4" id="KW-1185">Reference proteome</keyword>
<dbReference type="EMBL" id="PKPP01001897">
    <property type="protein sequence ID" value="PWA79138.1"/>
    <property type="molecule type" value="Genomic_DNA"/>
</dbReference>
<protein>
    <submittedName>
        <fullName evidence="3">FAR1 DNA binding domain, Zinc finger, SWIM-type, MULE transposase domain, FHY3/FAR1 family</fullName>
    </submittedName>
</protein>
<comment type="caution">
    <text evidence="3">The sequence shown here is derived from an EMBL/GenBank/DDBJ whole genome shotgun (WGS) entry which is preliminary data.</text>
</comment>
<dbReference type="PANTHER" id="PTHR47718">
    <property type="entry name" value="OS01G0519700 PROTEIN"/>
    <property type="match status" value="1"/>
</dbReference>
<dbReference type="InterPro" id="IPR007527">
    <property type="entry name" value="Znf_SWIM"/>
</dbReference>
<evidence type="ECO:0000256" key="1">
    <source>
        <dbReference type="PROSITE-ProRule" id="PRU00325"/>
    </source>
</evidence>
<evidence type="ECO:0000259" key="2">
    <source>
        <dbReference type="PROSITE" id="PS50966"/>
    </source>
</evidence>
<evidence type="ECO:0000313" key="3">
    <source>
        <dbReference type="EMBL" id="PWA79138.1"/>
    </source>
</evidence>
<dbReference type="GO" id="GO:0008270">
    <property type="term" value="F:zinc ion binding"/>
    <property type="evidence" value="ECO:0007669"/>
    <property type="project" value="UniProtKB-KW"/>
</dbReference>
<name>A0A2U1P076_ARTAN</name>
<dbReference type="STRING" id="35608.A0A2U1P076"/>
<keyword evidence="1" id="KW-0862">Zinc</keyword>
<dbReference type="PROSITE" id="PS50966">
    <property type="entry name" value="ZF_SWIM"/>
    <property type="match status" value="1"/>
</dbReference>
<reference evidence="3 4" key="1">
    <citation type="journal article" date="2018" name="Mol. Plant">
        <title>The genome of Artemisia annua provides insight into the evolution of Asteraceae family and artemisinin biosynthesis.</title>
        <authorList>
            <person name="Shen Q."/>
            <person name="Zhang L."/>
            <person name="Liao Z."/>
            <person name="Wang S."/>
            <person name="Yan T."/>
            <person name="Shi P."/>
            <person name="Liu M."/>
            <person name="Fu X."/>
            <person name="Pan Q."/>
            <person name="Wang Y."/>
            <person name="Lv Z."/>
            <person name="Lu X."/>
            <person name="Zhang F."/>
            <person name="Jiang W."/>
            <person name="Ma Y."/>
            <person name="Chen M."/>
            <person name="Hao X."/>
            <person name="Li L."/>
            <person name="Tang Y."/>
            <person name="Lv G."/>
            <person name="Zhou Y."/>
            <person name="Sun X."/>
            <person name="Brodelius P.E."/>
            <person name="Rose J.K.C."/>
            <person name="Tang K."/>
        </authorList>
    </citation>
    <scope>NUCLEOTIDE SEQUENCE [LARGE SCALE GENOMIC DNA]</scope>
    <source>
        <strain evidence="4">cv. Huhao1</strain>
        <tissue evidence="3">Leaf</tissue>
    </source>
</reference>
<dbReference type="OrthoDB" id="1746270at2759"/>
<dbReference type="AlphaFoldDB" id="A0A2U1P076"/>
<keyword evidence="1" id="KW-0479">Metal-binding</keyword>
<proteinExistence type="predicted"/>
<feature type="domain" description="SWIM-type" evidence="2">
    <location>
        <begin position="236"/>
        <end position="272"/>
    </location>
</feature>
<keyword evidence="1" id="KW-0863">Zinc-finger</keyword>
<organism evidence="3 4">
    <name type="scientific">Artemisia annua</name>
    <name type="common">Sweet wormwood</name>
    <dbReference type="NCBI Taxonomy" id="35608"/>
    <lineage>
        <taxon>Eukaryota</taxon>
        <taxon>Viridiplantae</taxon>
        <taxon>Streptophyta</taxon>
        <taxon>Embryophyta</taxon>
        <taxon>Tracheophyta</taxon>
        <taxon>Spermatophyta</taxon>
        <taxon>Magnoliopsida</taxon>
        <taxon>eudicotyledons</taxon>
        <taxon>Gunneridae</taxon>
        <taxon>Pentapetalae</taxon>
        <taxon>asterids</taxon>
        <taxon>campanulids</taxon>
        <taxon>Asterales</taxon>
        <taxon>Asteraceae</taxon>
        <taxon>Asteroideae</taxon>
        <taxon>Anthemideae</taxon>
        <taxon>Artemisiinae</taxon>
        <taxon>Artemisia</taxon>
    </lineage>
</organism>
<dbReference type="Proteomes" id="UP000245207">
    <property type="component" value="Unassembled WGS sequence"/>
</dbReference>